<gene>
    <name evidence="7" type="ORF">J416_11977</name>
</gene>
<keyword evidence="8" id="KW-1185">Reference proteome</keyword>
<evidence type="ECO:0000256" key="1">
    <source>
        <dbReference type="ARBA" id="ARBA00004141"/>
    </source>
</evidence>
<name>N4WSS5_9BACI</name>
<evidence type="ECO:0000256" key="3">
    <source>
        <dbReference type="ARBA" id="ARBA00022989"/>
    </source>
</evidence>
<dbReference type="eggNOG" id="COG0842">
    <property type="taxonomic scope" value="Bacteria"/>
</dbReference>
<feature type="transmembrane region" description="Helical" evidence="5">
    <location>
        <begin position="204"/>
        <end position="223"/>
    </location>
</feature>
<dbReference type="Gene3D" id="3.40.1710.10">
    <property type="entry name" value="abc type-2 transporter like domain"/>
    <property type="match status" value="1"/>
</dbReference>
<dbReference type="RefSeq" id="WP_003471988.1">
    <property type="nucleotide sequence ID" value="NZ_APML01000055.1"/>
</dbReference>
<feature type="transmembrane region" description="Helical" evidence="5">
    <location>
        <begin position="277"/>
        <end position="297"/>
    </location>
</feature>
<evidence type="ECO:0000256" key="2">
    <source>
        <dbReference type="ARBA" id="ARBA00022692"/>
    </source>
</evidence>
<reference evidence="7 8" key="1">
    <citation type="submission" date="2013-03" db="EMBL/GenBank/DDBJ databases">
        <title>Draft genome sequence of Gracibacillus halophilus YIM-C55.5, a moderately halophilic and thermophilic organism from the Xiaochaidamu salt lake.</title>
        <authorList>
            <person name="Sugumar T."/>
            <person name="Polireddy D.R."/>
            <person name="Antony A."/>
            <person name="Madhava Y.R."/>
            <person name="Sivakumar N."/>
        </authorList>
    </citation>
    <scope>NUCLEOTIDE SEQUENCE [LARGE SCALE GENOMIC DNA]</scope>
    <source>
        <strain evidence="7 8">YIM-C55.5</strain>
    </source>
</reference>
<dbReference type="Proteomes" id="UP000012283">
    <property type="component" value="Unassembled WGS sequence"/>
</dbReference>
<evidence type="ECO:0000256" key="5">
    <source>
        <dbReference type="SAM" id="Phobius"/>
    </source>
</evidence>
<feature type="transmembrane region" description="Helical" evidence="5">
    <location>
        <begin position="302"/>
        <end position="321"/>
    </location>
</feature>
<feature type="transmembrane region" description="Helical" evidence="5">
    <location>
        <begin position="341"/>
        <end position="358"/>
    </location>
</feature>
<sequence length="367" mass="42928">MKAVIITRWLFIKRSMLSFFFWLLLPLVGALLLFAFVDVVEDDSYVPIGVIVEEETELANDLYQEMETSDFVAIRETEHDEAIRQLQQHELDSVFVIHQGYQEGIQTQQRTNLITSYQTNRSYAYTAVKEMIVSHIQEQGGRYQAVQVINQLSERYRGESLWSAEDVIQTSKQIQAEEQLIHASFQYASQAEKKDDEGSRWEIWHIWALLAILSSLLTMDWLIKEKQSFVTQRFYFTKLSWHDYLLLNGFLYFVIWLVIDLVTYVIFSVGFDETMGVVTLLSYRCMLTLLSFCVALVWKRLYVFYAVSFLMACMCGLLLPVRDMHVINWLHPMAAFLDNQITIGWLLCSAGVILFWYGRRRRENAAS</sequence>
<organism evidence="7 8">
    <name type="scientific">Gracilibacillus halophilus YIM-C55.5</name>
    <dbReference type="NCBI Taxonomy" id="1308866"/>
    <lineage>
        <taxon>Bacteria</taxon>
        <taxon>Bacillati</taxon>
        <taxon>Bacillota</taxon>
        <taxon>Bacilli</taxon>
        <taxon>Bacillales</taxon>
        <taxon>Bacillaceae</taxon>
        <taxon>Gracilibacillus</taxon>
    </lineage>
</organism>
<keyword evidence="4 5" id="KW-0472">Membrane</keyword>
<dbReference type="Pfam" id="PF12698">
    <property type="entry name" value="ABC2_membrane_3"/>
    <property type="match status" value="1"/>
</dbReference>
<feature type="domain" description="ABC-2 type transporter transmembrane" evidence="6">
    <location>
        <begin position="19"/>
        <end position="320"/>
    </location>
</feature>
<proteinExistence type="predicted"/>
<accession>N4WSS5</accession>
<dbReference type="STRING" id="1308866.J416_11977"/>
<evidence type="ECO:0000259" key="6">
    <source>
        <dbReference type="Pfam" id="PF12698"/>
    </source>
</evidence>
<evidence type="ECO:0000256" key="4">
    <source>
        <dbReference type="ARBA" id="ARBA00023136"/>
    </source>
</evidence>
<dbReference type="InterPro" id="IPR013525">
    <property type="entry name" value="ABC2_TM"/>
</dbReference>
<comment type="subcellular location">
    <subcellularLocation>
        <location evidence="1">Membrane</location>
        <topology evidence="1">Multi-pass membrane protein</topology>
    </subcellularLocation>
</comment>
<evidence type="ECO:0000313" key="8">
    <source>
        <dbReference type="Proteomes" id="UP000012283"/>
    </source>
</evidence>
<keyword evidence="2 5" id="KW-0812">Transmembrane</keyword>
<dbReference type="AlphaFoldDB" id="N4WSS5"/>
<dbReference type="GO" id="GO:0016020">
    <property type="term" value="C:membrane"/>
    <property type="evidence" value="ECO:0007669"/>
    <property type="project" value="UniProtKB-SubCell"/>
</dbReference>
<evidence type="ECO:0000313" key="7">
    <source>
        <dbReference type="EMBL" id="ENH96221.1"/>
    </source>
</evidence>
<dbReference type="GO" id="GO:0140359">
    <property type="term" value="F:ABC-type transporter activity"/>
    <property type="evidence" value="ECO:0007669"/>
    <property type="project" value="InterPro"/>
</dbReference>
<keyword evidence="3 5" id="KW-1133">Transmembrane helix</keyword>
<dbReference type="EMBL" id="APML01000055">
    <property type="protein sequence ID" value="ENH96221.1"/>
    <property type="molecule type" value="Genomic_DNA"/>
</dbReference>
<protein>
    <recommendedName>
        <fullName evidence="6">ABC-2 type transporter transmembrane domain-containing protein</fullName>
    </recommendedName>
</protein>
<dbReference type="PATRIC" id="fig|1308866.3.peg.2422"/>
<feature type="transmembrane region" description="Helical" evidence="5">
    <location>
        <begin position="244"/>
        <end position="271"/>
    </location>
</feature>
<comment type="caution">
    <text evidence="7">The sequence shown here is derived from an EMBL/GenBank/DDBJ whole genome shotgun (WGS) entry which is preliminary data.</text>
</comment>